<accession>A0ABD5WEL6</accession>
<sequence>MQVAPLQLDPVLTGAYVFHTLFAGLWVGAVVLTAWKVIPLAKAGDMNPEVLGGITSGVSWITRIAALVFLATGGHMAATVYGAEGLFTPPRGHVVLTMLGLWVVMTGLVEVGGSRIRSALDEGKVRTAARDGGTFLKAAAGVGLVLLVLGGYLAA</sequence>
<keyword evidence="4" id="KW-1185">Reference proteome</keyword>
<proteinExistence type="predicted"/>
<evidence type="ECO:0000259" key="2">
    <source>
        <dbReference type="Pfam" id="PF05425"/>
    </source>
</evidence>
<evidence type="ECO:0000313" key="3">
    <source>
        <dbReference type="EMBL" id="MFC7068948.1"/>
    </source>
</evidence>
<keyword evidence="1" id="KW-0812">Transmembrane</keyword>
<protein>
    <submittedName>
        <fullName evidence="3">CopD family protein</fullName>
    </submittedName>
</protein>
<dbReference type="Proteomes" id="UP001596461">
    <property type="component" value="Unassembled WGS sequence"/>
</dbReference>
<keyword evidence="1" id="KW-1133">Transmembrane helix</keyword>
<dbReference type="Pfam" id="PF05425">
    <property type="entry name" value="CopD"/>
    <property type="match status" value="1"/>
</dbReference>
<reference evidence="3 4" key="1">
    <citation type="journal article" date="2019" name="Int. J. Syst. Evol. Microbiol.">
        <title>The Global Catalogue of Microorganisms (GCM) 10K type strain sequencing project: providing services to taxonomists for standard genome sequencing and annotation.</title>
        <authorList>
            <consortium name="The Broad Institute Genomics Platform"/>
            <consortium name="The Broad Institute Genome Sequencing Center for Infectious Disease"/>
            <person name="Wu L."/>
            <person name="Ma J."/>
        </authorList>
    </citation>
    <scope>NUCLEOTIDE SEQUENCE [LARGE SCALE GENOMIC DNA]</scope>
    <source>
        <strain evidence="3 4">DT31</strain>
    </source>
</reference>
<keyword evidence="1" id="KW-0472">Membrane</keyword>
<dbReference type="InterPro" id="IPR008457">
    <property type="entry name" value="Cu-R_CopD_dom"/>
</dbReference>
<organism evidence="3 4">
    <name type="scientific">Halobaculum lipolyticum</name>
    <dbReference type="NCBI Taxonomy" id="3032001"/>
    <lineage>
        <taxon>Archaea</taxon>
        <taxon>Methanobacteriati</taxon>
        <taxon>Methanobacteriota</taxon>
        <taxon>Stenosarchaea group</taxon>
        <taxon>Halobacteria</taxon>
        <taxon>Halobacteriales</taxon>
        <taxon>Haloferacaceae</taxon>
        <taxon>Halobaculum</taxon>
    </lineage>
</organism>
<feature type="transmembrane region" description="Helical" evidence="1">
    <location>
        <begin position="92"/>
        <end position="113"/>
    </location>
</feature>
<dbReference type="GeneID" id="81125805"/>
<gene>
    <name evidence="3" type="ORF">ACFQL9_04770</name>
</gene>
<feature type="domain" description="Copper resistance protein D" evidence="2">
    <location>
        <begin position="59"/>
        <end position="150"/>
    </location>
</feature>
<evidence type="ECO:0000256" key="1">
    <source>
        <dbReference type="SAM" id="Phobius"/>
    </source>
</evidence>
<feature type="transmembrane region" description="Helical" evidence="1">
    <location>
        <begin position="134"/>
        <end position="154"/>
    </location>
</feature>
<dbReference type="AlphaFoldDB" id="A0ABD5WEL6"/>
<dbReference type="RefSeq" id="WP_284030948.1">
    <property type="nucleotide sequence ID" value="NZ_CP126154.1"/>
</dbReference>
<evidence type="ECO:0000313" key="4">
    <source>
        <dbReference type="Proteomes" id="UP001596461"/>
    </source>
</evidence>
<dbReference type="EMBL" id="JBHTAH010000003">
    <property type="protein sequence ID" value="MFC7068948.1"/>
    <property type="molecule type" value="Genomic_DNA"/>
</dbReference>
<comment type="caution">
    <text evidence="3">The sequence shown here is derived from an EMBL/GenBank/DDBJ whole genome shotgun (WGS) entry which is preliminary data.</text>
</comment>
<name>A0ABD5WEL6_9EURY</name>
<feature type="transmembrane region" description="Helical" evidence="1">
    <location>
        <begin position="16"/>
        <end position="38"/>
    </location>
</feature>
<feature type="transmembrane region" description="Helical" evidence="1">
    <location>
        <begin position="50"/>
        <end position="72"/>
    </location>
</feature>